<keyword evidence="2" id="KW-1185">Reference proteome</keyword>
<comment type="caution">
    <text evidence="1">The sequence shown here is derived from an EMBL/GenBank/DDBJ whole genome shotgun (WGS) entry which is preliminary data.</text>
</comment>
<evidence type="ECO:0000313" key="1">
    <source>
        <dbReference type="EMBL" id="PZG06283.1"/>
    </source>
</evidence>
<sequence>MHHLDAVGITDIAKRAGVKPDTVKKWIARHPDFPAPAGSAARGRLWDWPEVYAWIRDTKRARFVRVVDVQSSPDGRRTRGEGTLRYLCVGPAAVQCAVEVIRDTHHARQPQGEATYTSRRVTFDPHHQATGPSSWQATCHLEGGWSADELRQIRDLVTGQSCTAPATTPKGWPT</sequence>
<protein>
    <submittedName>
        <fullName evidence="1">Uncharacterized protein</fullName>
    </submittedName>
</protein>
<reference evidence="1 2" key="1">
    <citation type="submission" date="2018-01" db="EMBL/GenBank/DDBJ databases">
        <title>Draft genome sequence of Jishengella sp. NA12.</title>
        <authorList>
            <person name="Sahin N."/>
            <person name="Ay H."/>
            <person name="Saygin H."/>
        </authorList>
    </citation>
    <scope>NUCLEOTIDE SEQUENCE [LARGE SCALE GENOMIC DNA]</scope>
    <source>
        <strain evidence="1 2">NA12</strain>
    </source>
</reference>
<name>A0A2W2D5X2_9ACTN</name>
<dbReference type="SUPFAM" id="SSF46955">
    <property type="entry name" value="Putative DNA-binding domain"/>
    <property type="match status" value="1"/>
</dbReference>
<dbReference type="AlphaFoldDB" id="A0A2W2D5X2"/>
<dbReference type="Proteomes" id="UP000248924">
    <property type="component" value="Unassembled WGS sequence"/>
</dbReference>
<dbReference type="InterPro" id="IPR009061">
    <property type="entry name" value="DNA-bd_dom_put_sf"/>
</dbReference>
<dbReference type="OrthoDB" id="5119642at2"/>
<organism evidence="1 2">
    <name type="scientific">Micromonospora craterilacus</name>
    <dbReference type="NCBI Taxonomy" id="1655439"/>
    <lineage>
        <taxon>Bacteria</taxon>
        <taxon>Bacillati</taxon>
        <taxon>Actinomycetota</taxon>
        <taxon>Actinomycetes</taxon>
        <taxon>Micromonosporales</taxon>
        <taxon>Micromonosporaceae</taxon>
        <taxon>Micromonospora</taxon>
    </lineage>
</organism>
<gene>
    <name evidence="1" type="ORF">C1I95_32135</name>
</gene>
<proteinExistence type="predicted"/>
<dbReference type="RefSeq" id="WP_111219657.1">
    <property type="nucleotide sequence ID" value="NZ_POTY01000363.1"/>
</dbReference>
<accession>A0A2W2D5X2</accession>
<dbReference type="EMBL" id="POTY01000363">
    <property type="protein sequence ID" value="PZG06283.1"/>
    <property type="molecule type" value="Genomic_DNA"/>
</dbReference>
<evidence type="ECO:0000313" key="2">
    <source>
        <dbReference type="Proteomes" id="UP000248924"/>
    </source>
</evidence>